<dbReference type="SUPFAM" id="SSF48208">
    <property type="entry name" value="Six-hairpin glycosidases"/>
    <property type="match status" value="1"/>
</dbReference>
<evidence type="ECO:0000259" key="3">
    <source>
        <dbReference type="Pfam" id="PF17678"/>
    </source>
</evidence>
<reference evidence="4" key="1">
    <citation type="journal article" date="2020" name="Stud. Mycol.">
        <title>101 Dothideomycetes genomes: a test case for predicting lifestyles and emergence of pathogens.</title>
        <authorList>
            <person name="Haridas S."/>
            <person name="Albert R."/>
            <person name="Binder M."/>
            <person name="Bloem J."/>
            <person name="Labutti K."/>
            <person name="Salamov A."/>
            <person name="Andreopoulos B."/>
            <person name="Baker S."/>
            <person name="Barry K."/>
            <person name="Bills G."/>
            <person name="Bluhm B."/>
            <person name="Cannon C."/>
            <person name="Castanera R."/>
            <person name="Culley D."/>
            <person name="Daum C."/>
            <person name="Ezra D."/>
            <person name="Gonzalez J."/>
            <person name="Henrissat B."/>
            <person name="Kuo A."/>
            <person name="Liang C."/>
            <person name="Lipzen A."/>
            <person name="Lutzoni F."/>
            <person name="Magnuson J."/>
            <person name="Mondo S."/>
            <person name="Nolan M."/>
            <person name="Ohm R."/>
            <person name="Pangilinan J."/>
            <person name="Park H.-J."/>
            <person name="Ramirez L."/>
            <person name="Alfaro M."/>
            <person name="Sun H."/>
            <person name="Tritt A."/>
            <person name="Yoshinaga Y."/>
            <person name="Zwiers L.-H."/>
            <person name="Turgeon B."/>
            <person name="Goodwin S."/>
            <person name="Spatafora J."/>
            <person name="Crous P."/>
            <person name="Grigoriev I."/>
        </authorList>
    </citation>
    <scope>NUCLEOTIDE SEQUENCE</scope>
    <source>
        <strain evidence="4">CBS 113389</strain>
    </source>
</reference>
<evidence type="ECO:0000313" key="5">
    <source>
        <dbReference type="Proteomes" id="UP000799767"/>
    </source>
</evidence>
<feature type="chain" id="PRO_5025596890" evidence="1">
    <location>
        <begin position="17"/>
        <end position="778"/>
    </location>
</feature>
<dbReference type="EMBL" id="MU001634">
    <property type="protein sequence ID" value="KAF2484605.1"/>
    <property type="molecule type" value="Genomic_DNA"/>
</dbReference>
<feature type="signal peptide" evidence="1">
    <location>
        <begin position="1"/>
        <end position="16"/>
    </location>
</feature>
<dbReference type="InterPro" id="IPR041371">
    <property type="entry name" value="GH92_N"/>
</dbReference>
<dbReference type="Pfam" id="PF07971">
    <property type="entry name" value="Glyco_hydro_92"/>
    <property type="match status" value="1"/>
</dbReference>
<dbReference type="InterPro" id="IPR008928">
    <property type="entry name" value="6-hairpin_glycosidase_sf"/>
</dbReference>
<dbReference type="PANTHER" id="PTHR12143">
    <property type="entry name" value="PEPTIDE N-GLYCANASE PNGASE -RELATED"/>
    <property type="match status" value="1"/>
</dbReference>
<keyword evidence="1" id="KW-0732">Signal</keyword>
<dbReference type="Gene3D" id="3.30.2080.10">
    <property type="entry name" value="GH92 mannosidase domain"/>
    <property type="match status" value="1"/>
</dbReference>
<dbReference type="GO" id="GO:0005829">
    <property type="term" value="C:cytosol"/>
    <property type="evidence" value="ECO:0007669"/>
    <property type="project" value="TreeGrafter"/>
</dbReference>
<proteinExistence type="predicted"/>
<feature type="domain" description="Glycosyl hydrolase family 92" evidence="2">
    <location>
        <begin position="269"/>
        <end position="747"/>
    </location>
</feature>
<gene>
    <name evidence="4" type="ORF">BDY17DRAFT_132044</name>
</gene>
<dbReference type="GO" id="GO:0030246">
    <property type="term" value="F:carbohydrate binding"/>
    <property type="evidence" value="ECO:0007669"/>
    <property type="project" value="InterPro"/>
</dbReference>
<dbReference type="Gene3D" id="1.20.1050.60">
    <property type="entry name" value="alpha-1,2-mannosidase"/>
    <property type="match status" value="1"/>
</dbReference>
<evidence type="ECO:0000259" key="2">
    <source>
        <dbReference type="Pfam" id="PF07971"/>
    </source>
</evidence>
<protein>
    <submittedName>
        <fullName evidence="4">Alpha-1,2-mannosidase</fullName>
    </submittedName>
</protein>
<dbReference type="GeneID" id="54470421"/>
<dbReference type="GO" id="GO:0005634">
    <property type="term" value="C:nucleus"/>
    <property type="evidence" value="ECO:0007669"/>
    <property type="project" value="TreeGrafter"/>
</dbReference>
<dbReference type="InterPro" id="IPR050883">
    <property type="entry name" value="PNGase"/>
</dbReference>
<dbReference type="Pfam" id="PF17678">
    <property type="entry name" value="Glyco_hydro_92N"/>
    <property type="match status" value="1"/>
</dbReference>
<name>A0A6A6PX58_9PEZI</name>
<dbReference type="NCBIfam" id="TIGR01180">
    <property type="entry name" value="aman2_put"/>
    <property type="match status" value="1"/>
</dbReference>
<dbReference type="InterPro" id="IPR014718">
    <property type="entry name" value="GH-type_carb-bd"/>
</dbReference>
<dbReference type="PANTHER" id="PTHR12143:SF42">
    <property type="entry name" value="PUTATIVE SUBFAMILY (AFU_ORTHOLOGUE AFUA_6G13760)-RELATED"/>
    <property type="match status" value="1"/>
</dbReference>
<evidence type="ECO:0000256" key="1">
    <source>
        <dbReference type="SAM" id="SignalP"/>
    </source>
</evidence>
<dbReference type="RefSeq" id="XP_033591174.1">
    <property type="nucleotide sequence ID" value="XM_033729419.1"/>
</dbReference>
<dbReference type="Proteomes" id="UP000799767">
    <property type="component" value="Unassembled WGS sequence"/>
</dbReference>
<evidence type="ECO:0000313" key="4">
    <source>
        <dbReference type="EMBL" id="KAF2484605.1"/>
    </source>
</evidence>
<accession>A0A6A6PX58</accession>
<dbReference type="Gene3D" id="2.70.98.10">
    <property type="match status" value="1"/>
</dbReference>
<dbReference type="GO" id="GO:0005975">
    <property type="term" value="P:carbohydrate metabolic process"/>
    <property type="evidence" value="ECO:0007669"/>
    <property type="project" value="InterPro"/>
</dbReference>
<keyword evidence="5" id="KW-1185">Reference proteome</keyword>
<dbReference type="OrthoDB" id="449263at2759"/>
<dbReference type="GO" id="GO:0006516">
    <property type="term" value="P:glycoprotein catabolic process"/>
    <property type="evidence" value="ECO:0007669"/>
    <property type="project" value="TreeGrafter"/>
</dbReference>
<dbReference type="Gene3D" id="1.20.1610.10">
    <property type="entry name" value="alpha-1,2-mannosidases domains"/>
    <property type="match status" value="1"/>
</dbReference>
<dbReference type="InterPro" id="IPR005887">
    <property type="entry name" value="GH92_a_mannosidase_put"/>
</dbReference>
<dbReference type="AlphaFoldDB" id="A0A6A6PX58"/>
<dbReference type="GO" id="GO:0000224">
    <property type="term" value="F:peptide-N4-(N-acetyl-beta-glucosaminyl)asparagine amidase activity"/>
    <property type="evidence" value="ECO:0007669"/>
    <property type="project" value="TreeGrafter"/>
</dbReference>
<organism evidence="4 5">
    <name type="scientific">Neohortaea acidophila</name>
    <dbReference type="NCBI Taxonomy" id="245834"/>
    <lineage>
        <taxon>Eukaryota</taxon>
        <taxon>Fungi</taxon>
        <taxon>Dikarya</taxon>
        <taxon>Ascomycota</taxon>
        <taxon>Pezizomycotina</taxon>
        <taxon>Dothideomycetes</taxon>
        <taxon>Dothideomycetidae</taxon>
        <taxon>Mycosphaerellales</taxon>
        <taxon>Teratosphaeriaceae</taxon>
        <taxon>Neohortaea</taxon>
    </lineage>
</organism>
<feature type="domain" description="Glycosyl hydrolase family 92 N-terminal" evidence="3">
    <location>
        <begin position="92"/>
        <end position="263"/>
    </location>
</feature>
<dbReference type="FunFam" id="1.20.1050.60:FF:000002">
    <property type="entry name" value="Glycosyl hydrolase family 92"/>
    <property type="match status" value="1"/>
</dbReference>
<dbReference type="InterPro" id="IPR012939">
    <property type="entry name" value="Glyco_hydro_92"/>
</dbReference>
<dbReference type="FunFam" id="1.20.1610.10:FF:000002">
    <property type="entry name" value="Alpha-1,2-mannosidase family protein"/>
    <property type="match status" value="1"/>
</dbReference>
<sequence>MVVMSLLALPCLSAWQRPWLIRREMIRGVSRLQEQTSLASVRSMILELAGEQTNNIHVALEQQITETFDRCRNPSQGMFPLSVQPSCPGDLLDNCKFGSKYERGVYYKKGSPTAKPGYFSISLDSGVDVETTVTEHTALWNFNFVPNATIGQNISPIFLLDLDDLQNSRQNATVSVDPTTGRISGNGTFLPSFGVGSYMSYFCADFKGASIRDTGVYVNARAGMEPKELFVNRGYSLFFIEAGGFVRFHKPSSGLIQARVGVSFLSTEQACQNAETEIGDWDFDRVRTNAENAWKEKMSVVSIEPGGANKSIQQTFFSGIYRTMMSPQNYTLDNPIVNGSQLYFDSYYCTWDSFRTDFPFLTIFDPSTMSQLITSYLNIYKALGWLPDCRMQLCKGYSQGGSNADNVIADAYVKNLTGIDWDLAYEAIQNDAENEPFDWGVEGRGGLQSWKRLGYIPYEDYDYLGFGPDYHSISRTLEYAYNDFCISTLAKGLGKMADYEQYLQASGNWYNLFKPNQTSYLFGNDTGFTGFLQPRYLNGTWRYQNPIVCSPIDEFCSYSENPMATFEDSIWEYTFFVPQDQAKLVAALGGPDTFVRRLDYLHEHGLLDIGNEPSELVVFQYHYAGRPGLSSRRLHTYIPSYFNSTVEGLPGNDDSGASGSFVALAMSGTFPVAGQSVYLLVPPFFESVSYTNAITNKTSTIRNINFDPEYVNIYIQNATLNGEPYTKNWISHDFYLQGWTLEFTLGPTESEWGTQMADLPPSTSAGQQEAYHMAGAML</sequence>